<comment type="caution">
    <text evidence="5">The sequence shown here is derived from an EMBL/GenBank/DDBJ whole genome shotgun (WGS) entry which is preliminary data.</text>
</comment>
<accession>A0A9D1SC12</accession>
<comment type="catalytic activity">
    <reaction evidence="4">
        <text>a ribonucleoside 5'-triphosphate + H2O = a ribonucleoside 5'-phosphate + diphosphate + H(+)</text>
        <dbReference type="Rhea" id="RHEA:23996"/>
        <dbReference type="ChEBI" id="CHEBI:15377"/>
        <dbReference type="ChEBI" id="CHEBI:15378"/>
        <dbReference type="ChEBI" id="CHEBI:33019"/>
        <dbReference type="ChEBI" id="CHEBI:58043"/>
        <dbReference type="ChEBI" id="CHEBI:61557"/>
        <dbReference type="EC" id="3.6.1.9"/>
    </reaction>
</comment>
<gene>
    <name evidence="5" type="primary">maf</name>
    <name evidence="5" type="ORF">IAD20_08175</name>
</gene>
<dbReference type="PANTHER" id="PTHR43213:SF5">
    <property type="entry name" value="BIFUNCTIONAL DTTP_UTP PYROPHOSPHATASE_METHYLTRANSFERASE PROTEIN-RELATED"/>
    <property type="match status" value="1"/>
</dbReference>
<dbReference type="SUPFAM" id="SSF52972">
    <property type="entry name" value="ITPase-like"/>
    <property type="match status" value="1"/>
</dbReference>
<comment type="caution">
    <text evidence="4">Lacks conserved residue(s) required for the propagation of feature annotation.</text>
</comment>
<dbReference type="HAMAP" id="MF_00528">
    <property type="entry name" value="Maf"/>
    <property type="match status" value="1"/>
</dbReference>
<dbReference type="InterPro" id="IPR029001">
    <property type="entry name" value="ITPase-like_fam"/>
</dbReference>
<comment type="function">
    <text evidence="4">Nucleoside triphosphate pyrophosphatase. May have a dual role in cell division arrest and in preventing the incorporation of modified nucleotides into cellular nucleic acids.</text>
</comment>
<keyword evidence="4" id="KW-0963">Cytoplasm</keyword>
<dbReference type="AlphaFoldDB" id="A0A9D1SC12"/>
<reference evidence="5" key="2">
    <citation type="journal article" date="2021" name="PeerJ">
        <title>Extensive microbial diversity within the chicken gut microbiome revealed by metagenomics and culture.</title>
        <authorList>
            <person name="Gilroy R."/>
            <person name="Ravi A."/>
            <person name="Getino M."/>
            <person name="Pursley I."/>
            <person name="Horton D.L."/>
            <person name="Alikhan N.F."/>
            <person name="Baker D."/>
            <person name="Gharbi K."/>
            <person name="Hall N."/>
            <person name="Watson M."/>
            <person name="Adriaenssens E.M."/>
            <person name="Foster-Nyarko E."/>
            <person name="Jarju S."/>
            <person name="Secka A."/>
            <person name="Antonio M."/>
            <person name="Oren A."/>
            <person name="Chaudhuri R.R."/>
            <person name="La Ragione R."/>
            <person name="Hildebrand F."/>
            <person name="Pallen M.J."/>
        </authorList>
    </citation>
    <scope>NUCLEOTIDE SEQUENCE</scope>
    <source>
        <strain evidence="5">ChiW3-316</strain>
    </source>
</reference>
<organism evidence="5 6">
    <name type="scientific">Candidatus Scatocola faecipullorum</name>
    <dbReference type="NCBI Taxonomy" id="2840917"/>
    <lineage>
        <taxon>Bacteria</taxon>
        <taxon>Pseudomonadati</taxon>
        <taxon>Pseudomonadota</taxon>
        <taxon>Alphaproteobacteria</taxon>
        <taxon>Rhodospirillales</taxon>
        <taxon>Rhodospirillaceae</taxon>
        <taxon>Rhodospirillaceae incertae sedis</taxon>
        <taxon>Candidatus Scatocola</taxon>
    </lineage>
</organism>
<keyword evidence="3 4" id="KW-0546">Nucleotide metabolism</keyword>
<reference evidence="5" key="1">
    <citation type="submission" date="2020-10" db="EMBL/GenBank/DDBJ databases">
        <authorList>
            <person name="Gilroy R."/>
        </authorList>
    </citation>
    <scope>NUCLEOTIDE SEQUENCE</scope>
    <source>
        <strain evidence="5">ChiW3-316</strain>
    </source>
</reference>
<sequence length="190" mass="20549">MTEKNFILASGSVPRRQLLEQIGYTPKLVDPADIDETTGKYETPTAYVKRMAVEKASAVAARHPGETVLACDTVVVSGNKVIHKSRTPEEQTEVMKQLSGKAHRVISAVCVIGSDGRRALRCVPTRVLMKKLTPAEIQAYVDGKEWVGCCGYKIEGELAGYVKKIIGSYSGVVGLPLFETKNLLNGAGVK</sequence>
<comment type="similarity">
    <text evidence="4">Belongs to the Maf family.</text>
</comment>
<evidence type="ECO:0000313" key="6">
    <source>
        <dbReference type="Proteomes" id="UP000824107"/>
    </source>
</evidence>
<evidence type="ECO:0000313" key="5">
    <source>
        <dbReference type="EMBL" id="HIU54038.1"/>
    </source>
</evidence>
<proteinExistence type="inferred from homology"/>
<dbReference type="PIRSF" id="PIRSF006305">
    <property type="entry name" value="Maf"/>
    <property type="match status" value="1"/>
</dbReference>
<dbReference type="CDD" id="cd00555">
    <property type="entry name" value="Maf"/>
    <property type="match status" value="1"/>
</dbReference>
<protein>
    <recommendedName>
        <fullName evidence="4">Nucleoside triphosphate pyrophosphatase</fullName>
        <ecNumber evidence="4">3.6.1.9</ecNumber>
    </recommendedName>
    <alternativeName>
        <fullName evidence="4">Nucleotide pyrophosphatase</fullName>
        <shortName evidence="4">Nucleotide PPase</shortName>
    </alternativeName>
</protein>
<evidence type="ECO:0000256" key="4">
    <source>
        <dbReference type="HAMAP-Rule" id="MF_00528"/>
    </source>
</evidence>
<dbReference type="GO" id="GO:0009117">
    <property type="term" value="P:nucleotide metabolic process"/>
    <property type="evidence" value="ECO:0007669"/>
    <property type="project" value="UniProtKB-KW"/>
</dbReference>
<name>A0A9D1SC12_9PROT</name>
<dbReference type="GO" id="GO:0005737">
    <property type="term" value="C:cytoplasm"/>
    <property type="evidence" value="ECO:0007669"/>
    <property type="project" value="UniProtKB-SubCell"/>
</dbReference>
<comment type="cofactor">
    <cofactor evidence="1 4">
        <name>a divalent metal cation</name>
        <dbReference type="ChEBI" id="CHEBI:60240"/>
    </cofactor>
</comment>
<evidence type="ECO:0000256" key="1">
    <source>
        <dbReference type="ARBA" id="ARBA00001968"/>
    </source>
</evidence>
<keyword evidence="2 4" id="KW-0378">Hydrolase</keyword>
<evidence type="ECO:0000256" key="3">
    <source>
        <dbReference type="ARBA" id="ARBA00023080"/>
    </source>
</evidence>
<feature type="active site" description="Proton acceptor" evidence="4">
    <location>
        <position position="72"/>
    </location>
</feature>
<dbReference type="EMBL" id="DVNC01000054">
    <property type="protein sequence ID" value="HIU54038.1"/>
    <property type="molecule type" value="Genomic_DNA"/>
</dbReference>
<dbReference type="PANTHER" id="PTHR43213">
    <property type="entry name" value="BIFUNCTIONAL DTTP/UTP PYROPHOSPHATASE/METHYLTRANSFERASE PROTEIN-RELATED"/>
    <property type="match status" value="1"/>
</dbReference>
<dbReference type="Pfam" id="PF02545">
    <property type="entry name" value="Maf"/>
    <property type="match status" value="1"/>
</dbReference>
<dbReference type="Proteomes" id="UP000824107">
    <property type="component" value="Unassembled WGS sequence"/>
</dbReference>
<dbReference type="InterPro" id="IPR003697">
    <property type="entry name" value="Maf-like"/>
</dbReference>
<comment type="subcellular location">
    <subcellularLocation>
        <location evidence="4">Cytoplasm</location>
    </subcellularLocation>
</comment>
<comment type="catalytic activity">
    <reaction evidence="4">
        <text>a 2'-deoxyribonucleoside 5'-triphosphate + H2O = a 2'-deoxyribonucleoside 5'-phosphate + diphosphate + H(+)</text>
        <dbReference type="Rhea" id="RHEA:44644"/>
        <dbReference type="ChEBI" id="CHEBI:15377"/>
        <dbReference type="ChEBI" id="CHEBI:15378"/>
        <dbReference type="ChEBI" id="CHEBI:33019"/>
        <dbReference type="ChEBI" id="CHEBI:61560"/>
        <dbReference type="ChEBI" id="CHEBI:65317"/>
        <dbReference type="EC" id="3.6.1.9"/>
    </reaction>
</comment>
<dbReference type="NCBIfam" id="TIGR00172">
    <property type="entry name" value="maf"/>
    <property type="match status" value="1"/>
</dbReference>
<dbReference type="Gene3D" id="3.90.950.10">
    <property type="match status" value="1"/>
</dbReference>
<evidence type="ECO:0000256" key="2">
    <source>
        <dbReference type="ARBA" id="ARBA00022801"/>
    </source>
</evidence>
<dbReference type="EC" id="3.6.1.9" evidence="4"/>
<dbReference type="GO" id="GO:0047429">
    <property type="term" value="F:nucleoside triphosphate diphosphatase activity"/>
    <property type="evidence" value="ECO:0007669"/>
    <property type="project" value="UniProtKB-EC"/>
</dbReference>